<gene>
    <name evidence="1" type="ORF">SAMN05216215_102480</name>
</gene>
<evidence type="ECO:0000313" key="1">
    <source>
        <dbReference type="EMBL" id="SDY33085.1"/>
    </source>
</evidence>
<dbReference type="Proteomes" id="UP000199529">
    <property type="component" value="Unassembled WGS sequence"/>
</dbReference>
<accession>A0A1H3J0G0</accession>
<protein>
    <recommendedName>
        <fullName evidence="3">NAD(+)--protein-arginine ADP-ribosyltransferase</fullName>
    </recommendedName>
</protein>
<dbReference type="STRING" id="418495.SAMN05216215_102480"/>
<reference evidence="2" key="1">
    <citation type="submission" date="2016-10" db="EMBL/GenBank/DDBJ databases">
        <authorList>
            <person name="Varghese N."/>
            <person name="Submissions S."/>
        </authorList>
    </citation>
    <scope>NUCLEOTIDE SEQUENCE [LARGE SCALE GENOMIC DNA]</scope>
    <source>
        <strain evidence="2">CGMCC 4.3530</strain>
    </source>
</reference>
<name>A0A1H3J0G0_9PSEU</name>
<sequence length="759" mass="79605">MRTWKSYRPTKFRKGQLPDTGLVVGRRESISRIRCPEEPEEAVHGGYDALVMYPGAVVVTATEAALSAPAIALAVRQAVEAAMDGESAVRHVCLALPAAAAPSAADGQIFAQQLADELGVEVVATTTGIATALHGTLFSGSDQPGCGWYRFQRGRAAEWIGHRYPAPGWEQLLPRTDAASGELSLVPIPAGLAVRRSDASMPGAVEEARRVPVHPGRPRLVLGHPADGELSPLAVAELLRKASPQFRERVQLVPTDLQTSSARWNQRLADQLGHPVVASTGMISGDGAEVAITTVRDVSGEPTWEPPALALRYSPGGPAEVVEVAPPPRGWLVFDASQYRQAPPPGGGVAASGGWLARVVPSGLALLPIGHDPGEVGSMPFEPNRLTVAVVCTEECEVSPLPALRALLDALPLSSRQRLRLVAVDSVPPEPAEEIRELADAYGAQFDRGTSAGTSIGSRTEAPGEQRTVVMAPVSPPAAAEPKTRILPVPSGPALRGPDAVLVPAQKDAVTLAGDPGCSAAERSEFARWSGVCPDAAASVDTTTDADSRIDHAAVRLYLGSGEWSGTALNSALRGSDPDVPRHYVACLTAGLRRLPSHCGVVFLRVTDRIGLDSAYSAGDVLTEPGFLSAMGARPGNAGEAGGAEVVIWSRTARRTTAVNPPDLPEEVVFPAGSRFKVLGVDLATGGNALVVFLAELPTGSELPAGPESDRVLLDELRAALRRGRGESPVEPTEAQAERCDVPVGLVLRRRSEVAQARR</sequence>
<keyword evidence="2" id="KW-1185">Reference proteome</keyword>
<dbReference type="AlphaFoldDB" id="A0A1H3J0G0"/>
<dbReference type="RefSeq" id="WP_177226664.1">
    <property type="nucleotide sequence ID" value="NZ_FNOK01000024.1"/>
</dbReference>
<organism evidence="1 2">
    <name type="scientific">Saccharopolyspora shandongensis</name>
    <dbReference type="NCBI Taxonomy" id="418495"/>
    <lineage>
        <taxon>Bacteria</taxon>
        <taxon>Bacillati</taxon>
        <taxon>Actinomycetota</taxon>
        <taxon>Actinomycetes</taxon>
        <taxon>Pseudonocardiales</taxon>
        <taxon>Pseudonocardiaceae</taxon>
        <taxon>Saccharopolyspora</taxon>
    </lineage>
</organism>
<proteinExistence type="predicted"/>
<evidence type="ECO:0008006" key="3">
    <source>
        <dbReference type="Google" id="ProtNLM"/>
    </source>
</evidence>
<dbReference type="Gene3D" id="3.90.176.10">
    <property type="entry name" value="Toxin ADP-ribosyltransferase, Chain A, domain 1"/>
    <property type="match status" value="1"/>
</dbReference>
<dbReference type="SUPFAM" id="SSF56399">
    <property type="entry name" value="ADP-ribosylation"/>
    <property type="match status" value="1"/>
</dbReference>
<evidence type="ECO:0000313" key="2">
    <source>
        <dbReference type="Proteomes" id="UP000199529"/>
    </source>
</evidence>
<dbReference type="EMBL" id="FNOK01000024">
    <property type="protein sequence ID" value="SDY33085.1"/>
    <property type="molecule type" value="Genomic_DNA"/>
</dbReference>